<dbReference type="eggNOG" id="ENOG5032RWS">
    <property type="taxonomic scope" value="Bacteria"/>
</dbReference>
<evidence type="ECO:0000256" key="1">
    <source>
        <dbReference type="SAM" id="SignalP"/>
    </source>
</evidence>
<accession>A0A081FWP0</accession>
<feature type="signal peptide" evidence="1">
    <location>
        <begin position="1"/>
        <end position="20"/>
    </location>
</feature>
<name>A0A081FWP0_9GAMM</name>
<dbReference type="AlphaFoldDB" id="A0A081FWP0"/>
<dbReference type="EMBL" id="JMQN01000043">
    <property type="protein sequence ID" value="KEA62945.1"/>
    <property type="molecule type" value="Genomic_DNA"/>
</dbReference>
<evidence type="ECO:0000313" key="3">
    <source>
        <dbReference type="EMBL" id="KEA62945.1"/>
    </source>
</evidence>
<comment type="caution">
    <text evidence="3">The sequence shown here is derived from an EMBL/GenBank/DDBJ whole genome shotgun (WGS) entry which is preliminary data.</text>
</comment>
<dbReference type="PATRIC" id="fig|1232683.4.peg.2866"/>
<keyword evidence="1" id="KW-0732">Signal</keyword>
<feature type="chain" id="PRO_5001757357" evidence="1">
    <location>
        <begin position="21"/>
        <end position="136"/>
    </location>
</feature>
<evidence type="ECO:0000259" key="2">
    <source>
        <dbReference type="Pfam" id="PF14347"/>
    </source>
</evidence>
<dbReference type="RefSeq" id="WP_036189774.1">
    <property type="nucleotide sequence ID" value="NZ_JMQN01000043.1"/>
</dbReference>
<sequence>MKRTLITAGFCALISTFSFAETPSPDGAEVYIISPADGATVPKTFTVQFGLKGMGIAPAGTEKENTGHHHLMIDGKQAPAMGSPMGKEVKHFGGGQTETTLTLEPGPHTLQLIMGDMAHMPHHPPVMSKPITVTVE</sequence>
<reference evidence="3 4" key="1">
    <citation type="submission" date="2014-04" db="EMBL/GenBank/DDBJ databases">
        <title>Marinobacterium kochiensis sp. nov., isolated from sediment sample collected from Kochi backwaters in Kerala, India.</title>
        <authorList>
            <person name="Singh A."/>
            <person name="Pinnaka A.K."/>
        </authorList>
    </citation>
    <scope>NUCLEOTIDE SEQUENCE [LARGE SCALE GENOMIC DNA]</scope>
    <source>
        <strain evidence="3 4">AK27</strain>
    </source>
</reference>
<keyword evidence="4" id="KW-1185">Reference proteome</keyword>
<feature type="domain" description="DUF4399" evidence="2">
    <location>
        <begin position="47"/>
        <end position="136"/>
    </location>
</feature>
<dbReference type="Pfam" id="PF14347">
    <property type="entry name" value="DUF4399"/>
    <property type="match status" value="1"/>
</dbReference>
<evidence type="ECO:0000313" key="4">
    <source>
        <dbReference type="Proteomes" id="UP000028252"/>
    </source>
</evidence>
<gene>
    <name evidence="3" type="ORF">ADIMK_2915</name>
</gene>
<dbReference type="Proteomes" id="UP000028252">
    <property type="component" value="Unassembled WGS sequence"/>
</dbReference>
<dbReference type="InterPro" id="IPR025512">
    <property type="entry name" value="DUF4399"/>
</dbReference>
<organism evidence="3 4">
    <name type="scientific">Marinobacterium lacunae</name>
    <dbReference type="NCBI Taxonomy" id="1232683"/>
    <lineage>
        <taxon>Bacteria</taxon>
        <taxon>Pseudomonadati</taxon>
        <taxon>Pseudomonadota</taxon>
        <taxon>Gammaproteobacteria</taxon>
        <taxon>Oceanospirillales</taxon>
        <taxon>Oceanospirillaceae</taxon>
        <taxon>Marinobacterium</taxon>
    </lineage>
</organism>
<protein>
    <submittedName>
        <fullName evidence="3">ATPases of the AAA+ class</fullName>
    </submittedName>
</protein>
<proteinExistence type="predicted"/>
<dbReference type="OrthoDB" id="531568at2"/>